<dbReference type="EMBL" id="MU150231">
    <property type="protein sequence ID" value="KAF9469030.1"/>
    <property type="molecule type" value="Genomic_DNA"/>
</dbReference>
<accession>A0A9P6CP89</accession>
<name>A0A9P6CP89_9AGAR</name>
<keyword evidence="2" id="KW-0378">Hydrolase</keyword>
<comment type="caution">
    <text evidence="2">The sequence shown here is derived from an EMBL/GenBank/DDBJ whole genome shotgun (WGS) entry which is preliminary data.</text>
</comment>
<dbReference type="InterPro" id="IPR050266">
    <property type="entry name" value="AB_hydrolase_sf"/>
</dbReference>
<proteinExistence type="predicted"/>
<gene>
    <name evidence="2" type="ORF">BDZ94DRAFT_1304170</name>
</gene>
<dbReference type="Pfam" id="PF12697">
    <property type="entry name" value="Abhydrolase_6"/>
    <property type="match status" value="1"/>
</dbReference>
<protein>
    <submittedName>
        <fullName evidence="2">Alpha/Beta hydrolase protein</fullName>
    </submittedName>
</protein>
<dbReference type="SUPFAM" id="SSF53474">
    <property type="entry name" value="alpha/beta-Hydrolases"/>
    <property type="match status" value="1"/>
</dbReference>
<dbReference type="Proteomes" id="UP000807353">
    <property type="component" value="Unassembled WGS sequence"/>
</dbReference>
<feature type="domain" description="AB hydrolase-1" evidence="1">
    <location>
        <begin position="31"/>
        <end position="288"/>
    </location>
</feature>
<evidence type="ECO:0000259" key="1">
    <source>
        <dbReference type="Pfam" id="PF12697"/>
    </source>
</evidence>
<dbReference type="InterPro" id="IPR000073">
    <property type="entry name" value="AB_hydrolase_1"/>
</dbReference>
<dbReference type="PANTHER" id="PTHR43798:SF33">
    <property type="entry name" value="HYDROLASE, PUTATIVE (AFU_ORTHOLOGUE AFUA_2G14860)-RELATED"/>
    <property type="match status" value="1"/>
</dbReference>
<organism evidence="2 3">
    <name type="scientific">Collybia nuda</name>
    <dbReference type="NCBI Taxonomy" id="64659"/>
    <lineage>
        <taxon>Eukaryota</taxon>
        <taxon>Fungi</taxon>
        <taxon>Dikarya</taxon>
        <taxon>Basidiomycota</taxon>
        <taxon>Agaricomycotina</taxon>
        <taxon>Agaricomycetes</taxon>
        <taxon>Agaricomycetidae</taxon>
        <taxon>Agaricales</taxon>
        <taxon>Tricholomatineae</taxon>
        <taxon>Clitocybaceae</taxon>
        <taxon>Collybia</taxon>
    </lineage>
</organism>
<evidence type="ECO:0000313" key="2">
    <source>
        <dbReference type="EMBL" id="KAF9469030.1"/>
    </source>
</evidence>
<evidence type="ECO:0000313" key="3">
    <source>
        <dbReference type="Proteomes" id="UP000807353"/>
    </source>
</evidence>
<dbReference type="Gene3D" id="3.40.50.1820">
    <property type="entry name" value="alpha/beta hydrolase"/>
    <property type="match status" value="1"/>
</dbReference>
<sequence length="327" mass="35887">MVHVEDKSLLLPDGRTLAYADNGNTSSPSVVLFLHGAFAVGDASRLPRVLVESNVHLVTPSLPGWGKTSPVHAPSSYAVSFATDITTLIAHLHPQTDQVKLYICGHSFGTIPAQILYGLSHDIFPLGRQIAALVLLAPFSPPHCHGEYAKSLTWPSYFMIGPPAHYTPFNITLRIVKLFTVNHVSSQTAAEALFRESRKGSTSDEEQEKFSRWLEEQGIDEVQFCKEVGRNTVGSVARSWRGFLDIPAIYHSGWGGFHPEHVMNKCPVVVVSSKDDVAAPEAMAMWISENYYSTTLKRISGSHISSFFYLNEILGEVLAPHSNLSGS</sequence>
<dbReference type="GO" id="GO:0016020">
    <property type="term" value="C:membrane"/>
    <property type="evidence" value="ECO:0007669"/>
    <property type="project" value="TreeGrafter"/>
</dbReference>
<dbReference type="OrthoDB" id="294702at2759"/>
<dbReference type="GO" id="GO:0016787">
    <property type="term" value="F:hydrolase activity"/>
    <property type="evidence" value="ECO:0007669"/>
    <property type="project" value="UniProtKB-KW"/>
</dbReference>
<dbReference type="AlphaFoldDB" id="A0A9P6CP89"/>
<dbReference type="InterPro" id="IPR029058">
    <property type="entry name" value="AB_hydrolase_fold"/>
</dbReference>
<dbReference type="PANTHER" id="PTHR43798">
    <property type="entry name" value="MONOACYLGLYCEROL LIPASE"/>
    <property type="match status" value="1"/>
</dbReference>
<reference evidence="2" key="1">
    <citation type="submission" date="2020-11" db="EMBL/GenBank/DDBJ databases">
        <authorList>
            <consortium name="DOE Joint Genome Institute"/>
            <person name="Ahrendt S."/>
            <person name="Riley R."/>
            <person name="Andreopoulos W."/>
            <person name="Labutti K."/>
            <person name="Pangilinan J."/>
            <person name="Ruiz-Duenas F.J."/>
            <person name="Barrasa J.M."/>
            <person name="Sanchez-Garcia M."/>
            <person name="Camarero S."/>
            <person name="Miyauchi S."/>
            <person name="Serrano A."/>
            <person name="Linde D."/>
            <person name="Babiker R."/>
            <person name="Drula E."/>
            <person name="Ayuso-Fernandez I."/>
            <person name="Pacheco R."/>
            <person name="Padilla G."/>
            <person name="Ferreira P."/>
            <person name="Barriuso J."/>
            <person name="Kellner H."/>
            <person name="Castanera R."/>
            <person name="Alfaro M."/>
            <person name="Ramirez L."/>
            <person name="Pisabarro A.G."/>
            <person name="Kuo A."/>
            <person name="Tritt A."/>
            <person name="Lipzen A."/>
            <person name="He G."/>
            <person name="Yan M."/>
            <person name="Ng V."/>
            <person name="Cullen D."/>
            <person name="Martin F."/>
            <person name="Rosso M.-N."/>
            <person name="Henrissat B."/>
            <person name="Hibbett D."/>
            <person name="Martinez A.T."/>
            <person name="Grigoriev I.V."/>
        </authorList>
    </citation>
    <scope>NUCLEOTIDE SEQUENCE</scope>
    <source>
        <strain evidence="2">CBS 247.69</strain>
    </source>
</reference>
<keyword evidence="3" id="KW-1185">Reference proteome</keyword>